<evidence type="ECO:0000256" key="1">
    <source>
        <dbReference type="SAM" id="Coils"/>
    </source>
</evidence>
<organism evidence="2 3">
    <name type="scientific">Paramecium octaurelia</name>
    <dbReference type="NCBI Taxonomy" id="43137"/>
    <lineage>
        <taxon>Eukaryota</taxon>
        <taxon>Sar</taxon>
        <taxon>Alveolata</taxon>
        <taxon>Ciliophora</taxon>
        <taxon>Intramacronucleata</taxon>
        <taxon>Oligohymenophorea</taxon>
        <taxon>Peniculida</taxon>
        <taxon>Parameciidae</taxon>
        <taxon>Paramecium</taxon>
    </lineage>
</organism>
<protein>
    <submittedName>
        <fullName evidence="2">Uncharacterized protein</fullName>
    </submittedName>
</protein>
<evidence type="ECO:0000313" key="3">
    <source>
        <dbReference type="Proteomes" id="UP000683925"/>
    </source>
</evidence>
<keyword evidence="1" id="KW-0175">Coiled coil</keyword>
<name>A0A8S1YE60_PAROT</name>
<dbReference type="OMA" id="QACNDEM"/>
<dbReference type="EMBL" id="CAJJDP010000155">
    <property type="protein sequence ID" value="CAD8211157.1"/>
    <property type="molecule type" value="Genomic_DNA"/>
</dbReference>
<reference evidence="2" key="1">
    <citation type="submission" date="2021-01" db="EMBL/GenBank/DDBJ databases">
        <authorList>
            <consortium name="Genoscope - CEA"/>
            <person name="William W."/>
        </authorList>
    </citation>
    <scope>NUCLEOTIDE SEQUENCE</scope>
</reference>
<dbReference type="OrthoDB" id="296429at2759"/>
<gene>
    <name evidence="2" type="ORF">POCTA_138.1.T1530065</name>
</gene>
<keyword evidence="3" id="KW-1185">Reference proteome</keyword>
<proteinExistence type="predicted"/>
<sequence>MSLHPIPEVQCEVDQQDLIEKMLRKIRFLEKRCNFHKRKREFMKIQLHQAETPNNKLSESKVSVSSAVNCNLPTMPDEADLIQRYQEELQLKETLISELKETVATLENKVNNLQACNDEMQYQLSKKQQEFVRSDKVTQSVIIPKSTSQTEKAMAVIDKFVQPISSSSFKSTDGKPQSTEEKRKLIKKLSMHAGASAYMMAMKGDYSTLQNASEEIQSNKSLEQP</sequence>
<evidence type="ECO:0000313" key="2">
    <source>
        <dbReference type="EMBL" id="CAD8211157.1"/>
    </source>
</evidence>
<accession>A0A8S1YE60</accession>
<feature type="coiled-coil region" evidence="1">
    <location>
        <begin position="82"/>
        <end position="123"/>
    </location>
</feature>
<comment type="caution">
    <text evidence="2">The sequence shown here is derived from an EMBL/GenBank/DDBJ whole genome shotgun (WGS) entry which is preliminary data.</text>
</comment>
<dbReference type="AlphaFoldDB" id="A0A8S1YE60"/>
<dbReference type="Proteomes" id="UP000683925">
    <property type="component" value="Unassembled WGS sequence"/>
</dbReference>